<comment type="subcellular location">
    <subcellularLocation>
        <location evidence="2">Plastid</location>
        <location evidence="2">Chloroplast</location>
    </subcellularLocation>
</comment>
<feature type="signal peptide" evidence="10">
    <location>
        <begin position="1"/>
        <end position="18"/>
    </location>
</feature>
<dbReference type="GO" id="GO:0030076">
    <property type="term" value="C:light-harvesting complex"/>
    <property type="evidence" value="ECO:0007669"/>
    <property type="project" value="UniProtKB-KW"/>
</dbReference>
<evidence type="ECO:0000256" key="7">
    <source>
        <dbReference type="ARBA" id="ARBA00023243"/>
    </source>
</evidence>
<dbReference type="GO" id="GO:0016020">
    <property type="term" value="C:membrane"/>
    <property type="evidence" value="ECO:0007669"/>
    <property type="project" value="InterPro"/>
</dbReference>
<feature type="binding site" evidence="9">
    <location>
        <position position="103"/>
    </location>
    <ligand>
        <name>chlorophyll a</name>
        <dbReference type="ChEBI" id="CHEBI:58416"/>
        <label>1</label>
    </ligand>
</feature>
<feature type="binding site" evidence="9">
    <location>
        <position position="214"/>
    </location>
    <ligand>
        <name>chlorophyll a</name>
        <dbReference type="ChEBI" id="CHEBI:58416"/>
        <label>1</label>
    </ligand>
</feature>
<protein>
    <submittedName>
        <fullName evidence="11">Chlorophyll A-B binding protein</fullName>
    </submittedName>
</protein>
<evidence type="ECO:0000256" key="4">
    <source>
        <dbReference type="ARBA" id="ARBA00022528"/>
    </source>
</evidence>
<keyword evidence="6" id="KW-0934">Plastid</keyword>
<keyword evidence="10" id="KW-0732">Signal</keyword>
<feature type="binding site" evidence="9">
    <location>
        <position position="212"/>
    </location>
    <ligand>
        <name>chlorophyll a</name>
        <dbReference type="ChEBI" id="CHEBI:58416"/>
        <label>1</label>
    </ligand>
</feature>
<evidence type="ECO:0000256" key="9">
    <source>
        <dbReference type="PIRSR" id="PIRSR601344-1"/>
    </source>
</evidence>
<comment type="subunit">
    <text evidence="8">The LHC complex of chromophytic algae is composed of fucoxanthin, chlorophyll A and C bound non-covalently by fucoxanthin chlorophyll proteins (FCPs). The ratio of the pigments in LHC; fucoxanthin: chlorophyll C: chlorophyll A; (0.6-1): (0.1-0.3): (1).</text>
</comment>
<accession>A0A9K3LCS7</accession>
<dbReference type="Proteomes" id="UP000693970">
    <property type="component" value="Unassembled WGS sequence"/>
</dbReference>
<evidence type="ECO:0000256" key="10">
    <source>
        <dbReference type="SAM" id="SignalP"/>
    </source>
</evidence>
<comment type="caution">
    <text evidence="11">The sequence shown here is derived from an EMBL/GenBank/DDBJ whole genome shotgun (WGS) entry which is preliminary data.</text>
</comment>
<dbReference type="EMBL" id="JAGRRH010000014">
    <property type="protein sequence ID" value="KAG7359334.1"/>
    <property type="molecule type" value="Genomic_DNA"/>
</dbReference>
<evidence type="ECO:0000313" key="11">
    <source>
        <dbReference type="EMBL" id="KAG7359334.1"/>
    </source>
</evidence>
<gene>
    <name evidence="11" type="ORF">IV203_015923</name>
</gene>
<feature type="chain" id="PRO_5039931513" evidence="10">
    <location>
        <begin position="19"/>
        <end position="240"/>
    </location>
</feature>
<feature type="binding site" description="axial binding residue" evidence="9">
    <location>
        <position position="108"/>
    </location>
    <ligand>
        <name>chlorophyll b</name>
        <dbReference type="ChEBI" id="CHEBI:61721"/>
        <label>1</label>
    </ligand>
    <ligandPart>
        <name>Mg</name>
        <dbReference type="ChEBI" id="CHEBI:25107"/>
    </ligandPart>
</feature>
<dbReference type="AlphaFoldDB" id="A0A9K3LCS7"/>
<keyword evidence="9" id="KW-0157">Chromophore</keyword>
<keyword evidence="7" id="KW-0437">Light-harvesting polypeptide</keyword>
<feature type="binding site" evidence="9">
    <location>
        <position position="209"/>
    </location>
    <ligand>
        <name>chlorophyll a</name>
        <dbReference type="ChEBI" id="CHEBI:58416"/>
        <label>1</label>
    </ligand>
</feature>
<feature type="binding site" evidence="9">
    <location>
        <position position="226"/>
    </location>
    <ligand>
        <name>chlorophyll a</name>
        <dbReference type="ChEBI" id="CHEBI:58416"/>
        <label>1</label>
    </ligand>
</feature>
<dbReference type="GO" id="GO:0016168">
    <property type="term" value="F:chlorophyll binding"/>
    <property type="evidence" value="ECO:0007669"/>
    <property type="project" value="UniProtKB-KW"/>
</dbReference>
<dbReference type="InterPro" id="IPR022796">
    <property type="entry name" value="Chloroa_b-bind"/>
</dbReference>
<keyword evidence="5" id="KW-0602">Photosynthesis</keyword>
<dbReference type="InterPro" id="IPR001344">
    <property type="entry name" value="Chloro_AB-bd_pln"/>
</dbReference>
<feature type="binding site" description="axial binding residue" evidence="9">
    <location>
        <position position="175"/>
    </location>
    <ligand>
        <name>chlorophyll b</name>
        <dbReference type="ChEBI" id="CHEBI:61721"/>
        <label>1</label>
    </ligand>
    <ligandPart>
        <name>Mg</name>
        <dbReference type="ChEBI" id="CHEBI:25107"/>
    </ligandPart>
</feature>
<name>A0A9K3LCS7_9STRA</name>
<evidence type="ECO:0000256" key="8">
    <source>
        <dbReference type="ARBA" id="ARBA00044011"/>
    </source>
</evidence>
<organism evidence="11 12">
    <name type="scientific">Nitzschia inconspicua</name>
    <dbReference type="NCBI Taxonomy" id="303405"/>
    <lineage>
        <taxon>Eukaryota</taxon>
        <taxon>Sar</taxon>
        <taxon>Stramenopiles</taxon>
        <taxon>Ochrophyta</taxon>
        <taxon>Bacillariophyta</taxon>
        <taxon>Bacillariophyceae</taxon>
        <taxon>Bacillariophycidae</taxon>
        <taxon>Bacillariales</taxon>
        <taxon>Bacillariaceae</taxon>
        <taxon>Nitzschia</taxon>
    </lineage>
</organism>
<dbReference type="OrthoDB" id="423598at2759"/>
<keyword evidence="4" id="KW-0150">Chloroplast</keyword>
<evidence type="ECO:0000313" key="12">
    <source>
        <dbReference type="Proteomes" id="UP000693970"/>
    </source>
</evidence>
<evidence type="ECO:0000256" key="5">
    <source>
        <dbReference type="ARBA" id="ARBA00022531"/>
    </source>
</evidence>
<feature type="binding site" evidence="9">
    <location>
        <position position="139"/>
    </location>
    <ligand>
        <name>chlorophyll a</name>
        <dbReference type="ChEBI" id="CHEBI:58416"/>
        <label>1</label>
    </ligand>
</feature>
<evidence type="ECO:0000256" key="1">
    <source>
        <dbReference type="ARBA" id="ARBA00004022"/>
    </source>
</evidence>
<dbReference type="PANTHER" id="PTHR21649">
    <property type="entry name" value="CHLOROPHYLL A/B BINDING PROTEIN"/>
    <property type="match status" value="1"/>
</dbReference>
<proteinExistence type="inferred from homology"/>
<feature type="binding site" evidence="9">
    <location>
        <position position="208"/>
    </location>
    <ligand>
        <name>chlorophyll a</name>
        <dbReference type="ChEBI" id="CHEBI:58416"/>
        <label>1</label>
    </ligand>
</feature>
<sequence length="240" mass="25605">MKLSFAIAAAAAISSASAFAPIMSTSVKINSNSALFMSEEVETAVETPSTPAPLGPTLNGWTPDASKPCFGLPGAISPLGYFDPLGFCTDRSLAGVKRFREAEVLHSRVAMMAVLGYLIGENTPTITYGFDVPTIANNQIPEVSLGVMFPFFLVINISEAFRASKGWVEPGLGPLFTLRENYYPGDLGFDPLGLKPSDPKEFADMQAKELSNGRLAMFAAIGMMVQELVNGQPVLADLPF</sequence>
<evidence type="ECO:0000256" key="2">
    <source>
        <dbReference type="ARBA" id="ARBA00004229"/>
    </source>
</evidence>
<dbReference type="GO" id="GO:0009507">
    <property type="term" value="C:chloroplast"/>
    <property type="evidence" value="ECO:0007669"/>
    <property type="project" value="UniProtKB-SubCell"/>
</dbReference>
<comment type="function">
    <text evidence="1">The light-harvesting complex (LHC) functions as a light receptor, it captures and delivers excitation energy to photosystems with which it is closely associated. Energy is transferred from the carotenoid and chlorophyll C (or B) to chlorophyll A and the photosynthetic reaction centers where it is used to synthesize ATP and reducing power.</text>
</comment>
<evidence type="ECO:0000256" key="6">
    <source>
        <dbReference type="ARBA" id="ARBA00022640"/>
    </source>
</evidence>
<reference evidence="11" key="2">
    <citation type="submission" date="2021-04" db="EMBL/GenBank/DDBJ databases">
        <authorList>
            <person name="Podell S."/>
        </authorList>
    </citation>
    <scope>NUCLEOTIDE SEQUENCE</scope>
    <source>
        <strain evidence="11">Hildebrandi</strain>
    </source>
</reference>
<keyword evidence="12" id="KW-1185">Reference proteome</keyword>
<comment type="similarity">
    <text evidence="3">Belongs to the fucoxanthin chlorophyll protein family.</text>
</comment>
<dbReference type="Pfam" id="PF00504">
    <property type="entry name" value="Chloroa_b-bind"/>
    <property type="match status" value="1"/>
</dbReference>
<feature type="binding site" evidence="9">
    <location>
        <position position="106"/>
    </location>
    <ligand>
        <name>chlorophyll a</name>
        <dbReference type="ChEBI" id="CHEBI:58416"/>
        <label>1</label>
    </ligand>
</feature>
<dbReference type="GO" id="GO:0009765">
    <property type="term" value="P:photosynthesis, light harvesting"/>
    <property type="evidence" value="ECO:0007669"/>
    <property type="project" value="InterPro"/>
</dbReference>
<keyword evidence="9" id="KW-0148">Chlorophyll</keyword>
<reference evidence="11" key="1">
    <citation type="journal article" date="2021" name="Sci. Rep.">
        <title>Diploid genomic architecture of Nitzschia inconspicua, an elite biomass production diatom.</title>
        <authorList>
            <person name="Oliver A."/>
            <person name="Podell S."/>
            <person name="Pinowska A."/>
            <person name="Traller J.C."/>
            <person name="Smith S.R."/>
            <person name="McClure R."/>
            <person name="Beliaev A."/>
            <person name="Bohutskyi P."/>
            <person name="Hill E.A."/>
            <person name="Rabines A."/>
            <person name="Zheng H."/>
            <person name="Allen L.Z."/>
            <person name="Kuo A."/>
            <person name="Grigoriev I.V."/>
            <person name="Allen A.E."/>
            <person name="Hazlebeck D."/>
            <person name="Allen E.E."/>
        </authorList>
    </citation>
    <scope>NUCLEOTIDE SEQUENCE</scope>
    <source>
        <strain evidence="11">Hildebrandi</strain>
    </source>
</reference>
<feature type="binding site" description="axial binding residue" evidence="9">
    <location>
        <position position="169"/>
    </location>
    <ligand>
        <name>chlorophyll b</name>
        <dbReference type="ChEBI" id="CHEBI:61721"/>
        <label>1</label>
    </ligand>
    <ligandPart>
        <name>Mg</name>
        <dbReference type="ChEBI" id="CHEBI:25107"/>
    </ligandPart>
</feature>
<evidence type="ECO:0000256" key="3">
    <source>
        <dbReference type="ARBA" id="ARBA00005933"/>
    </source>
</evidence>